<keyword evidence="3" id="KW-1003">Cell membrane</keyword>
<dbReference type="PRINTS" id="PR00758">
    <property type="entry name" value="ARSENICPUMP"/>
</dbReference>
<evidence type="ECO:0000256" key="2">
    <source>
        <dbReference type="ARBA" id="ARBA00006433"/>
    </source>
</evidence>
<feature type="transmembrane region" description="Helical" evidence="8">
    <location>
        <begin position="279"/>
        <end position="297"/>
    </location>
</feature>
<dbReference type="Proteomes" id="UP000276178">
    <property type="component" value="Unassembled WGS sequence"/>
</dbReference>
<dbReference type="RefSeq" id="WP_025845707.1">
    <property type="nucleotide sequence ID" value="NZ_BJOD01000076.1"/>
</dbReference>
<protein>
    <recommendedName>
        <fullName evidence="8">Arsenical pump membrane protein</fullName>
    </recommendedName>
</protein>
<dbReference type="EMBL" id="BJOD01000076">
    <property type="protein sequence ID" value="GED28513.1"/>
    <property type="molecule type" value="Genomic_DNA"/>
</dbReference>
<proteinExistence type="inferred from homology"/>
<evidence type="ECO:0000256" key="4">
    <source>
        <dbReference type="ARBA" id="ARBA00022692"/>
    </source>
</evidence>
<dbReference type="CDD" id="cd01118">
    <property type="entry name" value="ArsB_permease"/>
    <property type="match status" value="1"/>
</dbReference>
<keyword evidence="8" id="KW-0813">Transport</keyword>
<evidence type="ECO:0000256" key="7">
    <source>
        <dbReference type="ARBA" id="ARBA00023136"/>
    </source>
</evidence>
<dbReference type="AlphaFoldDB" id="A0A3M8AEV0"/>
<keyword evidence="12" id="KW-1185">Reference proteome</keyword>
<evidence type="ECO:0000256" key="1">
    <source>
        <dbReference type="ARBA" id="ARBA00004651"/>
    </source>
</evidence>
<dbReference type="InterPro" id="IPR000802">
    <property type="entry name" value="Arsenical_pump_ArsB"/>
</dbReference>
<gene>
    <name evidence="9" type="primary">ydfA</name>
    <name evidence="9" type="ORF">BAG01nite_46150</name>
    <name evidence="10" type="ORF">EB820_22795</name>
</gene>
<sequence>MVWISLFIFIVTLTLVIWQPRGLSIGYPAVGGAVLALLTGVVSLDDVAEVTSIVWNATFALVGIIIISLLLDEIGFFEWAALHMARLAKGNGRLMFAYVILLGTLVSALFTNDGTALILTPIVLAQVRALKLDGGAVVAFVMASGFIADTSSLPFVVSNLVNIVSADYFDIGFAEYAVRMVLPTLFSVAGSLLVLFLYYRKSIPHYVDLSQLKQPGEAIRDARLFRLAWPILAVLLLGFFISESIHVPVSFIIASAALVFCLAARKSKAIAMGRIMQEAPWVVVIFSIGMYVVVWGLHNARLTDLVKAALDTLMEYGLLATTLGTGLIAAVLSSAMNNLPTVMFNALAIGSTQAEGVFREAMIYANIIGSDLGPKITPIGSLATLLWLHVLGRKAVKITWGQYFRTGIVLTVPTLLIALLGLYLTLVLGNEQ</sequence>
<dbReference type="Proteomes" id="UP000317180">
    <property type="component" value="Unassembled WGS sequence"/>
</dbReference>
<evidence type="ECO:0000313" key="10">
    <source>
        <dbReference type="EMBL" id="RNB49682.1"/>
    </source>
</evidence>
<dbReference type="Pfam" id="PF02040">
    <property type="entry name" value="ArsB"/>
    <property type="match status" value="1"/>
</dbReference>
<feature type="transmembrane region" description="Helical" evidence="8">
    <location>
        <begin position="92"/>
        <end position="110"/>
    </location>
</feature>
<evidence type="ECO:0000256" key="8">
    <source>
        <dbReference type="RuleBase" id="RU004993"/>
    </source>
</evidence>
<comment type="caution">
    <text evidence="10">The sequence shown here is derived from an EMBL/GenBank/DDBJ whole genome shotgun (WGS) entry which is preliminary data.</text>
</comment>
<keyword evidence="6 8" id="KW-1133">Transmembrane helix</keyword>
<feature type="transmembrane region" description="Helical" evidence="8">
    <location>
        <begin position="403"/>
        <end position="426"/>
    </location>
</feature>
<evidence type="ECO:0000256" key="6">
    <source>
        <dbReference type="ARBA" id="ARBA00022989"/>
    </source>
</evidence>
<evidence type="ECO:0000313" key="12">
    <source>
        <dbReference type="Proteomes" id="UP000317180"/>
    </source>
</evidence>
<dbReference type="GO" id="GO:0015105">
    <property type="term" value="F:arsenite transmembrane transporter activity"/>
    <property type="evidence" value="ECO:0007669"/>
    <property type="project" value="InterPro"/>
</dbReference>
<dbReference type="NCBIfam" id="NF011980">
    <property type="entry name" value="PRK15445.1"/>
    <property type="match status" value="1"/>
</dbReference>
<feature type="transmembrane region" description="Helical" evidence="8">
    <location>
        <begin position="247"/>
        <end position="267"/>
    </location>
</feature>
<dbReference type="NCBIfam" id="TIGR00935">
    <property type="entry name" value="2a45"/>
    <property type="match status" value="1"/>
</dbReference>
<feature type="transmembrane region" description="Helical" evidence="8">
    <location>
        <begin position="317"/>
        <end position="335"/>
    </location>
</feature>
<dbReference type="OrthoDB" id="9774335at2"/>
<feature type="transmembrane region" description="Helical" evidence="8">
    <location>
        <begin position="224"/>
        <end position="241"/>
    </location>
</feature>
<comment type="similarity">
    <text evidence="2 8">Belongs to the ArsB family.</text>
</comment>
<reference evidence="10 11" key="1">
    <citation type="submission" date="2018-10" db="EMBL/GenBank/DDBJ databases">
        <title>Phylogenomics of Brevibacillus.</title>
        <authorList>
            <person name="Dunlap C."/>
        </authorList>
    </citation>
    <scope>NUCLEOTIDE SEQUENCE [LARGE SCALE GENOMIC DNA]</scope>
    <source>
        <strain evidence="10 11">NRRL NRS 1219</strain>
    </source>
</reference>
<comment type="function">
    <text evidence="8">Involved in arsenical resistance. Thought to form the channel of an arsenite pump.</text>
</comment>
<comment type="subcellular location">
    <subcellularLocation>
        <location evidence="1 8">Cell membrane</location>
        <topology evidence="1 8">Multi-pass membrane protein</topology>
    </subcellularLocation>
</comment>
<dbReference type="PANTHER" id="PTHR43302:SF5">
    <property type="entry name" value="TRANSPORTER ARSB-RELATED"/>
    <property type="match status" value="1"/>
</dbReference>
<dbReference type="GO" id="GO:0005886">
    <property type="term" value="C:plasma membrane"/>
    <property type="evidence" value="ECO:0007669"/>
    <property type="project" value="UniProtKB-SubCell"/>
</dbReference>
<evidence type="ECO:0000256" key="3">
    <source>
        <dbReference type="ARBA" id="ARBA00022475"/>
    </source>
</evidence>
<keyword evidence="4 8" id="KW-0812">Transmembrane</keyword>
<dbReference type="GO" id="GO:0046685">
    <property type="term" value="P:response to arsenic-containing substance"/>
    <property type="evidence" value="ECO:0007669"/>
    <property type="project" value="UniProtKB-KW"/>
</dbReference>
<reference evidence="9 12" key="2">
    <citation type="submission" date="2019-06" db="EMBL/GenBank/DDBJ databases">
        <title>Whole genome shotgun sequence of Brevibacillus agri NBRC 15538.</title>
        <authorList>
            <person name="Hosoyama A."/>
            <person name="Uohara A."/>
            <person name="Ohji S."/>
            <person name="Ichikawa N."/>
        </authorList>
    </citation>
    <scope>NUCLEOTIDE SEQUENCE [LARGE SCALE GENOMIC DNA]</scope>
    <source>
        <strain evidence="9 12">NBRC 15538</strain>
    </source>
</reference>
<evidence type="ECO:0000313" key="11">
    <source>
        <dbReference type="Proteomes" id="UP000276178"/>
    </source>
</evidence>
<keyword evidence="7 8" id="KW-0472">Membrane</keyword>
<accession>A0A3M8AEV0</accession>
<dbReference type="GeneID" id="82813765"/>
<comment type="caution">
    <text evidence="8">Lacks conserved residue(s) required for the propagation of feature annotation.</text>
</comment>
<keyword evidence="5 8" id="KW-0059">Arsenical resistance</keyword>
<feature type="transmembrane region" description="Helical" evidence="8">
    <location>
        <begin position="52"/>
        <end position="71"/>
    </location>
</feature>
<evidence type="ECO:0000256" key="5">
    <source>
        <dbReference type="ARBA" id="ARBA00022849"/>
    </source>
</evidence>
<name>A0A3M8AEV0_9BACL</name>
<dbReference type="PANTHER" id="PTHR43302">
    <property type="entry name" value="TRANSPORTER ARSB-RELATED"/>
    <property type="match status" value="1"/>
</dbReference>
<evidence type="ECO:0000313" key="9">
    <source>
        <dbReference type="EMBL" id="GED28513.1"/>
    </source>
</evidence>
<organism evidence="10 11">
    <name type="scientific">Brevibacillus agri</name>
    <dbReference type="NCBI Taxonomy" id="51101"/>
    <lineage>
        <taxon>Bacteria</taxon>
        <taxon>Bacillati</taxon>
        <taxon>Bacillota</taxon>
        <taxon>Bacilli</taxon>
        <taxon>Bacillales</taxon>
        <taxon>Paenibacillaceae</taxon>
        <taxon>Brevibacillus</taxon>
    </lineage>
</organism>
<dbReference type="EMBL" id="RHHN01000080">
    <property type="protein sequence ID" value="RNB49682.1"/>
    <property type="molecule type" value="Genomic_DNA"/>
</dbReference>
<feature type="transmembrane region" description="Helical" evidence="8">
    <location>
        <begin position="176"/>
        <end position="199"/>
    </location>
</feature>